<evidence type="ECO:0000256" key="2">
    <source>
        <dbReference type="ARBA" id="ARBA00023015"/>
    </source>
</evidence>
<dbReference type="InterPro" id="IPR013324">
    <property type="entry name" value="RNA_pol_sigma_r3/r4-like"/>
</dbReference>
<name>A0A078LZ88_9BACL</name>
<dbReference type="PATRIC" id="fig|1461583.4.peg.58"/>
<dbReference type="SUPFAM" id="SSF88946">
    <property type="entry name" value="Sigma2 domain of RNA polymerase sigma factors"/>
    <property type="match status" value="1"/>
</dbReference>
<sequence>MPKRELEDWYNAYSTTIYQYVFFLVRDVELAEDITQETFYRAYKQAARFRQQASVKTWLHRIARNAAYDELRRKRLIAFVTFTKQHEPQMDDLVLRSLLTKELHSKLYQAISQLKLVYRDVLVLRYIEELSVKDTAQILGFSESKVKRTAARALQSLTTIMKERGWDDEMAR</sequence>
<dbReference type="NCBIfam" id="TIGR02937">
    <property type="entry name" value="sigma70-ECF"/>
    <property type="match status" value="1"/>
</dbReference>
<dbReference type="CDD" id="cd06171">
    <property type="entry name" value="Sigma70_r4"/>
    <property type="match status" value="1"/>
</dbReference>
<evidence type="ECO:0000256" key="1">
    <source>
        <dbReference type="ARBA" id="ARBA00010641"/>
    </source>
</evidence>
<evidence type="ECO:0000256" key="3">
    <source>
        <dbReference type="ARBA" id="ARBA00023082"/>
    </source>
</evidence>
<keyword evidence="2" id="KW-0805">Transcription regulation</keyword>
<feature type="domain" description="RNA polymerase sigma-70 region 2" evidence="6">
    <location>
        <begin position="10"/>
        <end position="75"/>
    </location>
</feature>
<dbReference type="Pfam" id="PF08281">
    <property type="entry name" value="Sigma70_r4_2"/>
    <property type="match status" value="1"/>
</dbReference>
<dbReference type="PANTHER" id="PTHR43133">
    <property type="entry name" value="RNA POLYMERASE ECF-TYPE SIGMA FACTO"/>
    <property type="match status" value="1"/>
</dbReference>
<proteinExistence type="inferred from homology"/>
<evidence type="ECO:0000313" key="8">
    <source>
        <dbReference type="EMBL" id="CDZ99354.1"/>
    </source>
</evidence>
<dbReference type="InterPro" id="IPR014284">
    <property type="entry name" value="RNA_pol_sigma-70_dom"/>
</dbReference>
<accession>A0A078LZ88</accession>
<dbReference type="PANTHER" id="PTHR43133:SF8">
    <property type="entry name" value="RNA POLYMERASE SIGMA FACTOR HI_1459-RELATED"/>
    <property type="match status" value="1"/>
</dbReference>
<feature type="domain" description="RNA polymerase sigma factor 70 region 4 type 2" evidence="7">
    <location>
        <begin position="106"/>
        <end position="157"/>
    </location>
</feature>
<keyword evidence="5" id="KW-0804">Transcription</keyword>
<evidence type="ECO:0000256" key="4">
    <source>
        <dbReference type="ARBA" id="ARBA00023125"/>
    </source>
</evidence>
<organism evidence="8">
    <name type="scientific">Metalysinibacillus saudimassiliensis</name>
    <dbReference type="NCBI Taxonomy" id="1461583"/>
    <lineage>
        <taxon>Bacteria</taxon>
        <taxon>Bacillati</taxon>
        <taxon>Bacillota</taxon>
        <taxon>Bacilli</taxon>
        <taxon>Bacillales</taxon>
        <taxon>Caryophanaceae</taxon>
        <taxon>Metalysinibacillus</taxon>
    </lineage>
</organism>
<dbReference type="Gene3D" id="1.10.10.10">
    <property type="entry name" value="Winged helix-like DNA-binding domain superfamily/Winged helix DNA-binding domain"/>
    <property type="match status" value="1"/>
</dbReference>
<evidence type="ECO:0000259" key="6">
    <source>
        <dbReference type="Pfam" id="PF04542"/>
    </source>
</evidence>
<keyword evidence="3" id="KW-0731">Sigma factor</keyword>
<gene>
    <name evidence="8" type="primary">sigX</name>
    <name evidence="8" type="ORF">BN1050_00059</name>
</gene>
<dbReference type="GO" id="GO:0003677">
    <property type="term" value="F:DNA binding"/>
    <property type="evidence" value="ECO:0007669"/>
    <property type="project" value="UniProtKB-KW"/>
</dbReference>
<reference evidence="8" key="1">
    <citation type="submission" date="2014-07" db="EMBL/GenBank/DDBJ databases">
        <authorList>
            <person name="Urmite Genomes Urmite Genomes"/>
        </authorList>
    </citation>
    <scope>NUCLEOTIDE SEQUENCE</scope>
    <source>
        <strain evidence="8">13S34_air</strain>
    </source>
</reference>
<evidence type="ECO:0000256" key="5">
    <source>
        <dbReference type="ARBA" id="ARBA00023163"/>
    </source>
</evidence>
<dbReference type="InterPro" id="IPR013249">
    <property type="entry name" value="RNA_pol_sigma70_r4_t2"/>
</dbReference>
<comment type="similarity">
    <text evidence="1">Belongs to the sigma-70 factor family. ECF subfamily.</text>
</comment>
<dbReference type="Gene3D" id="1.10.1740.10">
    <property type="match status" value="1"/>
</dbReference>
<dbReference type="InterPro" id="IPR039425">
    <property type="entry name" value="RNA_pol_sigma-70-like"/>
</dbReference>
<dbReference type="Pfam" id="PF04542">
    <property type="entry name" value="Sigma70_r2"/>
    <property type="match status" value="1"/>
</dbReference>
<dbReference type="InterPro" id="IPR036388">
    <property type="entry name" value="WH-like_DNA-bd_sf"/>
</dbReference>
<dbReference type="EMBL" id="LN483073">
    <property type="protein sequence ID" value="CDZ99354.1"/>
    <property type="molecule type" value="Genomic_DNA"/>
</dbReference>
<dbReference type="HOGENOM" id="CLU_047691_3_4_9"/>
<keyword evidence="4" id="KW-0238">DNA-binding</keyword>
<dbReference type="InterPro" id="IPR007627">
    <property type="entry name" value="RNA_pol_sigma70_r2"/>
</dbReference>
<evidence type="ECO:0000259" key="7">
    <source>
        <dbReference type="Pfam" id="PF08281"/>
    </source>
</evidence>
<dbReference type="GO" id="GO:0016987">
    <property type="term" value="F:sigma factor activity"/>
    <property type="evidence" value="ECO:0007669"/>
    <property type="project" value="UniProtKB-KW"/>
</dbReference>
<dbReference type="GO" id="GO:0006352">
    <property type="term" value="P:DNA-templated transcription initiation"/>
    <property type="evidence" value="ECO:0007669"/>
    <property type="project" value="InterPro"/>
</dbReference>
<dbReference type="InterPro" id="IPR013325">
    <property type="entry name" value="RNA_pol_sigma_r2"/>
</dbReference>
<dbReference type="SUPFAM" id="SSF88659">
    <property type="entry name" value="Sigma3 and sigma4 domains of RNA polymerase sigma factors"/>
    <property type="match status" value="1"/>
</dbReference>
<protein>
    <submittedName>
        <fullName evidence="8">RNA polymerase sigma factor SigX</fullName>
    </submittedName>
</protein>
<dbReference type="AlphaFoldDB" id="A0A078LZ88"/>